<organism evidence="6 7">
    <name type="scientific">Tsuneonella dongtanensis</name>
    <dbReference type="NCBI Taxonomy" id="692370"/>
    <lineage>
        <taxon>Bacteria</taxon>
        <taxon>Pseudomonadati</taxon>
        <taxon>Pseudomonadota</taxon>
        <taxon>Alphaproteobacteria</taxon>
        <taxon>Sphingomonadales</taxon>
        <taxon>Erythrobacteraceae</taxon>
        <taxon>Tsuneonella</taxon>
    </lineage>
</organism>
<evidence type="ECO:0000256" key="1">
    <source>
        <dbReference type="ARBA" id="ARBA00023015"/>
    </source>
</evidence>
<keyword evidence="1" id="KW-0805">Transcription regulation</keyword>
<dbReference type="SUPFAM" id="SSF46689">
    <property type="entry name" value="Homeodomain-like"/>
    <property type="match status" value="1"/>
</dbReference>
<dbReference type="PRINTS" id="PR00455">
    <property type="entry name" value="HTHTETR"/>
</dbReference>
<keyword evidence="3" id="KW-0804">Transcription</keyword>
<dbReference type="PROSITE" id="PS50977">
    <property type="entry name" value="HTH_TETR_2"/>
    <property type="match status" value="1"/>
</dbReference>
<dbReference type="InterPro" id="IPR001647">
    <property type="entry name" value="HTH_TetR"/>
</dbReference>
<feature type="DNA-binding region" description="H-T-H motif" evidence="4">
    <location>
        <begin position="55"/>
        <end position="74"/>
    </location>
</feature>
<dbReference type="GO" id="GO:0000976">
    <property type="term" value="F:transcription cis-regulatory region binding"/>
    <property type="evidence" value="ECO:0007669"/>
    <property type="project" value="TreeGrafter"/>
</dbReference>
<name>A0A1B2AG67_9SPHN</name>
<keyword evidence="7" id="KW-1185">Reference proteome</keyword>
<gene>
    <name evidence="6" type="primary">acrR</name>
    <name evidence="6" type="ORF">A6F68_02642</name>
</gene>
<dbReference type="PANTHER" id="PTHR30055:SF234">
    <property type="entry name" value="HTH-TYPE TRANSCRIPTIONAL REGULATOR BETI"/>
    <property type="match status" value="1"/>
</dbReference>
<dbReference type="GO" id="GO:0003700">
    <property type="term" value="F:DNA-binding transcription factor activity"/>
    <property type="evidence" value="ECO:0007669"/>
    <property type="project" value="TreeGrafter"/>
</dbReference>
<dbReference type="InterPro" id="IPR009057">
    <property type="entry name" value="Homeodomain-like_sf"/>
</dbReference>
<dbReference type="KEGG" id="ado:A6F68_02642"/>
<protein>
    <submittedName>
        <fullName evidence="6">HTH-type transcriptional regulator AcrR</fullName>
    </submittedName>
</protein>
<dbReference type="Pfam" id="PF00440">
    <property type="entry name" value="TetR_N"/>
    <property type="match status" value="1"/>
</dbReference>
<keyword evidence="2 4" id="KW-0238">DNA-binding</keyword>
<reference evidence="6 7" key="1">
    <citation type="submission" date="2016-07" db="EMBL/GenBank/DDBJ databases">
        <title>Complete genome sequence of Altererythrobacter dongtanensis KCTC 22672, a type strain with esterase isolated from tidal flat.</title>
        <authorList>
            <person name="Cheng H."/>
            <person name="Wu Y.-H."/>
            <person name="Zhou P."/>
            <person name="Huo Y.-Y."/>
            <person name="Wang C.-S."/>
            <person name="Xu X.-W."/>
        </authorList>
    </citation>
    <scope>NUCLEOTIDE SEQUENCE [LARGE SCALE GENOMIC DNA]</scope>
    <source>
        <strain evidence="6 7">KCTC 22672</strain>
    </source>
</reference>
<dbReference type="AlphaFoldDB" id="A0A1B2AG67"/>
<dbReference type="InterPro" id="IPR050109">
    <property type="entry name" value="HTH-type_TetR-like_transc_reg"/>
</dbReference>
<evidence type="ECO:0000313" key="7">
    <source>
        <dbReference type="Proteomes" id="UP000092932"/>
    </source>
</evidence>
<evidence type="ECO:0000259" key="5">
    <source>
        <dbReference type="PROSITE" id="PS50977"/>
    </source>
</evidence>
<evidence type="ECO:0000256" key="3">
    <source>
        <dbReference type="ARBA" id="ARBA00023163"/>
    </source>
</evidence>
<dbReference type="Gene3D" id="1.10.357.10">
    <property type="entry name" value="Tetracycline Repressor, domain 2"/>
    <property type="match status" value="1"/>
</dbReference>
<dbReference type="PANTHER" id="PTHR30055">
    <property type="entry name" value="HTH-TYPE TRANSCRIPTIONAL REGULATOR RUTR"/>
    <property type="match status" value="1"/>
</dbReference>
<evidence type="ECO:0000256" key="4">
    <source>
        <dbReference type="PROSITE-ProRule" id="PRU00335"/>
    </source>
</evidence>
<dbReference type="STRING" id="692370.A6F68_02642"/>
<evidence type="ECO:0000256" key="2">
    <source>
        <dbReference type="ARBA" id="ARBA00023125"/>
    </source>
</evidence>
<feature type="domain" description="HTH tetR-type" evidence="5">
    <location>
        <begin position="32"/>
        <end position="92"/>
    </location>
</feature>
<dbReference type="EMBL" id="CP016591">
    <property type="protein sequence ID" value="ANY21136.1"/>
    <property type="molecule type" value="Genomic_DNA"/>
</dbReference>
<proteinExistence type="predicted"/>
<evidence type="ECO:0000313" key="6">
    <source>
        <dbReference type="EMBL" id="ANY21136.1"/>
    </source>
</evidence>
<dbReference type="Proteomes" id="UP000092932">
    <property type="component" value="Chromosome"/>
</dbReference>
<sequence length="234" mass="26353">MSAFCAGFPTPLCYADGMSRAEPKRRTRLDPAERRRLILDHAAEVIAQEGVSALSMERIGREAGVSKSLVYNYFPNLNELLSELLERELRRLRRMQGQAAEGAETFEGLVRAVTHVYLKYIDERGLLLERLQAEPHVSAVHDPTEYGRETAVDYLTELVMRHFELPRDIARAATDISFGLPASAGAYLHRHGMPRPVLEDLTVAMIIGSVTALKTDYMARTKPLRPEPRIRPVD</sequence>
<accession>A0A1B2AG67</accession>